<keyword evidence="3 8" id="KW-0418">Kinase</keyword>
<dbReference type="Pfam" id="PF20143">
    <property type="entry name" value="NAD_kinase_C"/>
    <property type="match status" value="1"/>
</dbReference>
<dbReference type="Pfam" id="PF01513">
    <property type="entry name" value="NAD_kinase"/>
    <property type="match status" value="1"/>
</dbReference>
<keyword evidence="5 8" id="KW-0521">NADP</keyword>
<sequence length="288" mass="31809">MNPFSTIGIFSKRDSEAVEATLHTLYQFLTEYGIKVLASRAPAKVLQLPETDEHQIAKQADLAIVVGGDGTLLNAGRLLSAYNLPIVGVNLGRVGFLVDVSPTDMTTQLTEILQGHYHEEQRCLLHAEVYRGEQQLGFGAALNDIVLHSRNEIRMIEFTTCIDGKFVTTQRADGIVVATPTGSTAYSLSSGGPILHPSLEATVLVPICPHTLSNRPLVVNSKSTIEISLCSQRPVDSRVSFDGHNNIELISGDKIIIRAYQEKMHLLHPQNYDYYHILRTKLHWGTQL</sequence>
<evidence type="ECO:0000256" key="1">
    <source>
        <dbReference type="ARBA" id="ARBA00022679"/>
    </source>
</evidence>
<dbReference type="GO" id="GO:0006741">
    <property type="term" value="P:NADP+ biosynthetic process"/>
    <property type="evidence" value="ECO:0007669"/>
    <property type="project" value="UniProtKB-UniRule"/>
</dbReference>
<dbReference type="EMBL" id="CACVAT010000640">
    <property type="protein sequence ID" value="CAA6830856.1"/>
    <property type="molecule type" value="Genomic_DNA"/>
</dbReference>
<comment type="caution">
    <text evidence="8">Lacks conserved residue(s) required for the propagation of feature annotation.</text>
</comment>
<evidence type="ECO:0000256" key="8">
    <source>
        <dbReference type="HAMAP-Rule" id="MF_00361"/>
    </source>
</evidence>
<evidence type="ECO:0000256" key="2">
    <source>
        <dbReference type="ARBA" id="ARBA00022741"/>
    </source>
</evidence>
<evidence type="ECO:0000256" key="7">
    <source>
        <dbReference type="ARBA" id="ARBA00047925"/>
    </source>
</evidence>
<comment type="subcellular location">
    <subcellularLocation>
        <location evidence="8">Cytoplasm</location>
    </subcellularLocation>
</comment>
<keyword evidence="1 8" id="KW-0808">Transferase</keyword>
<comment type="function">
    <text evidence="8">Involved in the regulation of the intracellular balance of NAD and NADP, and is a key enzyme in the biosynthesis of NADP. Catalyzes specifically the phosphorylation on 2'-hydroxyl of the adenosine moiety of NAD to yield NADP.</text>
</comment>
<dbReference type="InterPro" id="IPR002504">
    <property type="entry name" value="NADK"/>
</dbReference>
<dbReference type="GO" id="GO:0003951">
    <property type="term" value="F:NAD+ kinase activity"/>
    <property type="evidence" value="ECO:0007669"/>
    <property type="project" value="UniProtKB-UniRule"/>
</dbReference>
<dbReference type="GO" id="GO:0005737">
    <property type="term" value="C:cytoplasm"/>
    <property type="evidence" value="ECO:0007669"/>
    <property type="project" value="UniProtKB-SubCell"/>
</dbReference>
<dbReference type="EC" id="2.7.1.23" evidence="8"/>
<evidence type="ECO:0000256" key="5">
    <source>
        <dbReference type="ARBA" id="ARBA00022857"/>
    </source>
</evidence>
<comment type="catalytic activity">
    <reaction evidence="7 8">
        <text>NAD(+) + ATP = ADP + NADP(+) + H(+)</text>
        <dbReference type="Rhea" id="RHEA:18629"/>
        <dbReference type="ChEBI" id="CHEBI:15378"/>
        <dbReference type="ChEBI" id="CHEBI:30616"/>
        <dbReference type="ChEBI" id="CHEBI:57540"/>
        <dbReference type="ChEBI" id="CHEBI:58349"/>
        <dbReference type="ChEBI" id="CHEBI:456216"/>
        <dbReference type="EC" id="2.7.1.23"/>
    </reaction>
</comment>
<evidence type="ECO:0000313" key="9">
    <source>
        <dbReference type="EMBL" id="CAA6830856.1"/>
    </source>
</evidence>
<dbReference type="InterPro" id="IPR016064">
    <property type="entry name" value="NAD/diacylglycerol_kinase_sf"/>
</dbReference>
<keyword evidence="6 8" id="KW-0520">NAD</keyword>
<feature type="binding site" evidence="8">
    <location>
        <begin position="69"/>
        <end position="70"/>
    </location>
    <ligand>
        <name>NAD(+)</name>
        <dbReference type="ChEBI" id="CHEBI:57540"/>
    </ligand>
</feature>
<keyword evidence="2 8" id="KW-0547">Nucleotide-binding</keyword>
<proteinExistence type="inferred from homology"/>
<dbReference type="GO" id="GO:0046872">
    <property type="term" value="F:metal ion binding"/>
    <property type="evidence" value="ECO:0007669"/>
    <property type="project" value="UniProtKB-UniRule"/>
</dbReference>
<dbReference type="SUPFAM" id="SSF111331">
    <property type="entry name" value="NAD kinase/diacylglycerol kinase-like"/>
    <property type="match status" value="1"/>
</dbReference>
<feature type="binding site" evidence="8">
    <location>
        <begin position="143"/>
        <end position="144"/>
    </location>
    <ligand>
        <name>NAD(+)</name>
        <dbReference type="ChEBI" id="CHEBI:57540"/>
    </ligand>
</feature>
<reference evidence="9" key="1">
    <citation type="submission" date="2020-01" db="EMBL/GenBank/DDBJ databases">
        <authorList>
            <person name="Meier V. D."/>
            <person name="Meier V D."/>
        </authorList>
    </citation>
    <scope>NUCLEOTIDE SEQUENCE</scope>
    <source>
        <strain evidence="9">HLG_WM_MAG_09</strain>
    </source>
</reference>
<dbReference type="GO" id="GO:0051287">
    <property type="term" value="F:NAD binding"/>
    <property type="evidence" value="ECO:0007669"/>
    <property type="project" value="UniProtKB-ARBA"/>
</dbReference>
<dbReference type="FunFam" id="2.60.200.30:FF:000009">
    <property type="entry name" value="Poly(P)/ATP NAD kinase"/>
    <property type="match status" value="1"/>
</dbReference>
<feature type="binding site" evidence="8">
    <location>
        <position position="154"/>
    </location>
    <ligand>
        <name>NAD(+)</name>
        <dbReference type="ChEBI" id="CHEBI:57540"/>
    </ligand>
</feature>
<dbReference type="InterPro" id="IPR017438">
    <property type="entry name" value="ATP-NAD_kinase_N"/>
</dbReference>
<name>A0A6S6UC29_9GAMM</name>
<accession>A0A6S6UC29</accession>
<dbReference type="Gene3D" id="3.40.50.10330">
    <property type="entry name" value="Probable inorganic polyphosphate/atp-NAD kinase, domain 1"/>
    <property type="match status" value="1"/>
</dbReference>
<evidence type="ECO:0000256" key="4">
    <source>
        <dbReference type="ARBA" id="ARBA00022840"/>
    </source>
</evidence>
<dbReference type="AlphaFoldDB" id="A0A6S6UC29"/>
<dbReference type="GO" id="GO:0019674">
    <property type="term" value="P:NAD+ metabolic process"/>
    <property type="evidence" value="ECO:0007669"/>
    <property type="project" value="InterPro"/>
</dbReference>
<gene>
    <name evidence="8" type="primary">nadK</name>
    <name evidence="9" type="ORF">HELGO_WM27215</name>
</gene>
<feature type="binding site" evidence="8">
    <location>
        <position position="171"/>
    </location>
    <ligand>
        <name>NAD(+)</name>
        <dbReference type="ChEBI" id="CHEBI:57540"/>
    </ligand>
</feature>
<organism evidence="9">
    <name type="scientific">uncultured Thiotrichaceae bacterium</name>
    <dbReference type="NCBI Taxonomy" id="298394"/>
    <lineage>
        <taxon>Bacteria</taxon>
        <taxon>Pseudomonadati</taxon>
        <taxon>Pseudomonadota</taxon>
        <taxon>Gammaproteobacteria</taxon>
        <taxon>Thiotrichales</taxon>
        <taxon>Thiotrichaceae</taxon>
        <taxon>environmental samples</taxon>
    </lineage>
</organism>
<dbReference type="HAMAP" id="MF_00361">
    <property type="entry name" value="NAD_kinase"/>
    <property type="match status" value="1"/>
</dbReference>
<evidence type="ECO:0000256" key="3">
    <source>
        <dbReference type="ARBA" id="ARBA00022777"/>
    </source>
</evidence>
<dbReference type="PANTHER" id="PTHR20275">
    <property type="entry name" value="NAD KINASE"/>
    <property type="match status" value="1"/>
</dbReference>
<evidence type="ECO:0000256" key="6">
    <source>
        <dbReference type="ARBA" id="ARBA00023027"/>
    </source>
</evidence>
<keyword evidence="8" id="KW-0963">Cytoplasm</keyword>
<comment type="similarity">
    <text evidence="8">Belongs to the NAD kinase family.</text>
</comment>
<feature type="binding site" evidence="8">
    <location>
        <begin position="184"/>
        <end position="189"/>
    </location>
    <ligand>
        <name>NAD(+)</name>
        <dbReference type="ChEBI" id="CHEBI:57540"/>
    </ligand>
</feature>
<feature type="binding site" evidence="8">
    <location>
        <position position="173"/>
    </location>
    <ligand>
        <name>NAD(+)</name>
        <dbReference type="ChEBI" id="CHEBI:57540"/>
    </ligand>
</feature>
<dbReference type="InterPro" id="IPR017437">
    <property type="entry name" value="ATP-NAD_kinase_PpnK-typ_C"/>
</dbReference>
<dbReference type="NCBIfam" id="NF002306">
    <property type="entry name" value="PRK01231.1"/>
    <property type="match status" value="1"/>
</dbReference>
<dbReference type="Gene3D" id="2.60.200.30">
    <property type="entry name" value="Probable inorganic polyphosphate/atp-NAD kinase, domain 2"/>
    <property type="match status" value="1"/>
</dbReference>
<feature type="active site" description="Proton acceptor" evidence="8">
    <location>
        <position position="69"/>
    </location>
</feature>
<comment type="cofactor">
    <cofactor evidence="8">
        <name>a divalent metal cation</name>
        <dbReference type="ChEBI" id="CHEBI:60240"/>
    </cofactor>
</comment>
<keyword evidence="4 8" id="KW-0067">ATP-binding</keyword>
<protein>
    <recommendedName>
        <fullName evidence="8">NAD kinase</fullName>
        <ecNumber evidence="8">2.7.1.23</ecNumber>
    </recommendedName>
    <alternativeName>
        <fullName evidence="8">ATP-dependent NAD kinase</fullName>
    </alternativeName>
</protein>
<dbReference type="PANTHER" id="PTHR20275:SF0">
    <property type="entry name" value="NAD KINASE"/>
    <property type="match status" value="1"/>
</dbReference>
<dbReference type="GO" id="GO:0005524">
    <property type="term" value="F:ATP binding"/>
    <property type="evidence" value="ECO:0007669"/>
    <property type="project" value="UniProtKB-KW"/>
</dbReference>